<sequence>MTKAELQTAFTLKDLDILRRDKAMEAAVLGVTSPAPCVDMQVNTTRLLPPLVMSSDDDSATAAQHVISVEAPLKHSSDPHKLVIPMFL</sequence>
<dbReference type="RefSeq" id="XP_008611285.1">
    <property type="nucleotide sequence ID" value="XM_008613063.1"/>
</dbReference>
<organism evidence="1 2">
    <name type="scientific">Saprolegnia diclina (strain VS20)</name>
    <dbReference type="NCBI Taxonomy" id="1156394"/>
    <lineage>
        <taxon>Eukaryota</taxon>
        <taxon>Sar</taxon>
        <taxon>Stramenopiles</taxon>
        <taxon>Oomycota</taxon>
        <taxon>Saprolegniomycetes</taxon>
        <taxon>Saprolegniales</taxon>
        <taxon>Saprolegniaceae</taxon>
        <taxon>Saprolegnia</taxon>
    </lineage>
</organism>
<gene>
    <name evidence="1" type="ORF">SDRG_07243</name>
</gene>
<dbReference type="EMBL" id="JH767152">
    <property type="protein sequence ID" value="EQC35001.1"/>
    <property type="molecule type" value="Genomic_DNA"/>
</dbReference>
<reference evidence="1 2" key="1">
    <citation type="submission" date="2012-04" db="EMBL/GenBank/DDBJ databases">
        <title>The Genome Sequence of Saprolegnia declina VS20.</title>
        <authorList>
            <consortium name="The Broad Institute Genome Sequencing Platform"/>
            <person name="Russ C."/>
            <person name="Nusbaum C."/>
            <person name="Tyler B."/>
            <person name="van West P."/>
            <person name="Dieguez-Uribeondo J."/>
            <person name="de Bruijn I."/>
            <person name="Tripathy S."/>
            <person name="Jiang R."/>
            <person name="Young S.K."/>
            <person name="Zeng Q."/>
            <person name="Gargeya S."/>
            <person name="Fitzgerald M."/>
            <person name="Haas B."/>
            <person name="Abouelleil A."/>
            <person name="Alvarado L."/>
            <person name="Arachchi H.M."/>
            <person name="Berlin A."/>
            <person name="Chapman S.B."/>
            <person name="Goldberg J."/>
            <person name="Griggs A."/>
            <person name="Gujja S."/>
            <person name="Hansen M."/>
            <person name="Howarth C."/>
            <person name="Imamovic A."/>
            <person name="Larimer J."/>
            <person name="McCowen C."/>
            <person name="Montmayeur A."/>
            <person name="Murphy C."/>
            <person name="Neiman D."/>
            <person name="Pearson M."/>
            <person name="Priest M."/>
            <person name="Roberts A."/>
            <person name="Saif S."/>
            <person name="Shea T."/>
            <person name="Sisk P."/>
            <person name="Sykes S."/>
            <person name="Wortman J."/>
            <person name="Nusbaum C."/>
            <person name="Birren B."/>
        </authorList>
    </citation>
    <scope>NUCLEOTIDE SEQUENCE [LARGE SCALE GENOMIC DNA]</scope>
    <source>
        <strain evidence="1 2">VS20</strain>
    </source>
</reference>
<dbReference type="InParanoid" id="T0QJY0"/>
<dbReference type="Proteomes" id="UP000030762">
    <property type="component" value="Unassembled WGS sequence"/>
</dbReference>
<name>T0QJY0_SAPDV</name>
<evidence type="ECO:0000313" key="1">
    <source>
        <dbReference type="EMBL" id="EQC35001.1"/>
    </source>
</evidence>
<protein>
    <submittedName>
        <fullName evidence="1">Uncharacterized protein</fullName>
    </submittedName>
</protein>
<dbReference type="AlphaFoldDB" id="T0QJY0"/>
<dbReference type="GeneID" id="19947970"/>
<keyword evidence="2" id="KW-1185">Reference proteome</keyword>
<evidence type="ECO:0000313" key="2">
    <source>
        <dbReference type="Proteomes" id="UP000030762"/>
    </source>
</evidence>
<accession>T0QJY0</accession>
<dbReference type="VEuPathDB" id="FungiDB:SDRG_07243"/>
<proteinExistence type="predicted"/>